<dbReference type="Pfam" id="PF22936">
    <property type="entry name" value="Pol_BBD"/>
    <property type="match status" value="1"/>
</dbReference>
<feature type="domain" description="Retrovirus-related Pol polyprotein from transposon TNT 1-94-like beta-barrel" evidence="1">
    <location>
        <begin position="1"/>
        <end position="60"/>
    </location>
</feature>
<gene>
    <name evidence="2" type="ORF">KK1_033858</name>
</gene>
<dbReference type="Gramene" id="C.cajan_30981.t">
    <property type="protein sequence ID" value="C.cajan_30981.t.cds1"/>
    <property type="gene ID" value="C.cajan_30981"/>
</dbReference>
<dbReference type="AlphaFoldDB" id="A0A151RQ25"/>
<organism evidence="2 3">
    <name type="scientific">Cajanus cajan</name>
    <name type="common">Pigeon pea</name>
    <name type="synonym">Cajanus indicus</name>
    <dbReference type="NCBI Taxonomy" id="3821"/>
    <lineage>
        <taxon>Eukaryota</taxon>
        <taxon>Viridiplantae</taxon>
        <taxon>Streptophyta</taxon>
        <taxon>Embryophyta</taxon>
        <taxon>Tracheophyta</taxon>
        <taxon>Spermatophyta</taxon>
        <taxon>Magnoliopsida</taxon>
        <taxon>eudicotyledons</taxon>
        <taxon>Gunneridae</taxon>
        <taxon>Pentapetalae</taxon>
        <taxon>rosids</taxon>
        <taxon>fabids</taxon>
        <taxon>Fabales</taxon>
        <taxon>Fabaceae</taxon>
        <taxon>Papilionoideae</taxon>
        <taxon>50 kb inversion clade</taxon>
        <taxon>NPAAA clade</taxon>
        <taxon>indigoferoid/millettioid clade</taxon>
        <taxon>Phaseoleae</taxon>
        <taxon>Cajanus</taxon>
    </lineage>
</organism>
<evidence type="ECO:0000313" key="3">
    <source>
        <dbReference type="Proteomes" id="UP000075243"/>
    </source>
</evidence>
<dbReference type="Proteomes" id="UP000075243">
    <property type="component" value="Unassembled WGS sequence"/>
</dbReference>
<accession>A0A151RQ25</accession>
<keyword evidence="3" id="KW-1185">Reference proteome</keyword>
<dbReference type="InterPro" id="IPR054722">
    <property type="entry name" value="PolX-like_BBD"/>
</dbReference>
<reference evidence="2" key="1">
    <citation type="journal article" date="2012" name="Nat. Biotechnol.">
        <title>Draft genome sequence of pigeonpea (Cajanus cajan), an orphan legume crop of resource-poor farmers.</title>
        <authorList>
            <person name="Varshney R.K."/>
            <person name="Chen W."/>
            <person name="Li Y."/>
            <person name="Bharti A.K."/>
            <person name="Saxena R.K."/>
            <person name="Schlueter J.A."/>
            <person name="Donoghue M.T."/>
            <person name="Azam S."/>
            <person name="Fan G."/>
            <person name="Whaley A.M."/>
            <person name="Farmer A.D."/>
            <person name="Sheridan J."/>
            <person name="Iwata A."/>
            <person name="Tuteja R."/>
            <person name="Penmetsa R.V."/>
            <person name="Wu W."/>
            <person name="Upadhyaya H.D."/>
            <person name="Yang S.P."/>
            <person name="Shah T."/>
            <person name="Saxena K.B."/>
            <person name="Michael T."/>
            <person name="McCombie W.R."/>
            <person name="Yang B."/>
            <person name="Zhang G."/>
            <person name="Yang H."/>
            <person name="Wang J."/>
            <person name="Spillane C."/>
            <person name="Cook D.R."/>
            <person name="May G.D."/>
            <person name="Xu X."/>
            <person name="Jackson S.A."/>
        </authorList>
    </citation>
    <scope>NUCLEOTIDE SEQUENCE [LARGE SCALE GENOMIC DNA]</scope>
</reference>
<evidence type="ECO:0000313" key="2">
    <source>
        <dbReference type="EMBL" id="KYP44647.1"/>
    </source>
</evidence>
<sequence length="154" mass="17773">MFNSYLPLQNSNFLFPNSTKVKVEGIGSIKLSDEIFLHNVLHIPNFIFNLLSLLTLINENCFRFILDTNNCILQDLKTLRKIHTARHNQGLLLFEFPKSALNFVCNKICNSVTYDTWNQRLVHVLASVYRLIANKTHLSVIDSNFHYSTCNLAK</sequence>
<evidence type="ECO:0000259" key="1">
    <source>
        <dbReference type="Pfam" id="PF22936"/>
    </source>
</evidence>
<dbReference type="EMBL" id="KQ483619">
    <property type="protein sequence ID" value="KYP44647.1"/>
    <property type="molecule type" value="Genomic_DNA"/>
</dbReference>
<proteinExistence type="predicted"/>
<protein>
    <recommendedName>
        <fullName evidence="1">Retrovirus-related Pol polyprotein from transposon TNT 1-94-like beta-barrel domain-containing protein</fullName>
    </recommendedName>
</protein>
<name>A0A151RQ25_CAJCA</name>